<keyword evidence="2" id="KW-1185">Reference proteome</keyword>
<name>A0A9N7NN64_STRHE</name>
<protein>
    <submittedName>
        <fullName evidence="1">Uncharacterized protein</fullName>
    </submittedName>
</protein>
<gene>
    <name evidence="1" type="ORF">SHERM_29073</name>
</gene>
<evidence type="ECO:0000313" key="2">
    <source>
        <dbReference type="Proteomes" id="UP001153555"/>
    </source>
</evidence>
<sequence length="68" mass="7857">ERLQVPKTKSIISTFLSEFHHFEHYNNMPVGYIAMHKFKTNEPAMGQGQRGGRPGPKNLEGTNFYIMF</sequence>
<feature type="non-terminal residue" evidence="1">
    <location>
        <position position="1"/>
    </location>
</feature>
<dbReference type="Proteomes" id="UP001153555">
    <property type="component" value="Unassembled WGS sequence"/>
</dbReference>
<dbReference type="EMBL" id="CACSLK010027842">
    <property type="protein sequence ID" value="CAA0833817.1"/>
    <property type="molecule type" value="Genomic_DNA"/>
</dbReference>
<organism evidence="1 2">
    <name type="scientific">Striga hermonthica</name>
    <name type="common">Purple witchweed</name>
    <name type="synonym">Buchnera hermonthica</name>
    <dbReference type="NCBI Taxonomy" id="68872"/>
    <lineage>
        <taxon>Eukaryota</taxon>
        <taxon>Viridiplantae</taxon>
        <taxon>Streptophyta</taxon>
        <taxon>Embryophyta</taxon>
        <taxon>Tracheophyta</taxon>
        <taxon>Spermatophyta</taxon>
        <taxon>Magnoliopsida</taxon>
        <taxon>eudicotyledons</taxon>
        <taxon>Gunneridae</taxon>
        <taxon>Pentapetalae</taxon>
        <taxon>asterids</taxon>
        <taxon>lamiids</taxon>
        <taxon>Lamiales</taxon>
        <taxon>Orobanchaceae</taxon>
        <taxon>Buchnereae</taxon>
        <taxon>Striga</taxon>
    </lineage>
</organism>
<reference evidence="1" key="1">
    <citation type="submission" date="2019-12" db="EMBL/GenBank/DDBJ databases">
        <authorList>
            <person name="Scholes J."/>
        </authorList>
    </citation>
    <scope>NUCLEOTIDE SEQUENCE</scope>
</reference>
<proteinExistence type="predicted"/>
<accession>A0A9N7NN64</accession>
<dbReference type="AlphaFoldDB" id="A0A9N7NN64"/>
<comment type="caution">
    <text evidence="1">The sequence shown here is derived from an EMBL/GenBank/DDBJ whole genome shotgun (WGS) entry which is preliminary data.</text>
</comment>
<evidence type="ECO:0000313" key="1">
    <source>
        <dbReference type="EMBL" id="CAA0833817.1"/>
    </source>
</evidence>